<evidence type="ECO:0000313" key="2">
    <source>
        <dbReference type="Proteomes" id="UP000265520"/>
    </source>
</evidence>
<feature type="non-terminal residue" evidence="1">
    <location>
        <position position="69"/>
    </location>
</feature>
<proteinExistence type="predicted"/>
<dbReference type="EMBL" id="LXQA010246317">
    <property type="protein sequence ID" value="MCI37603.1"/>
    <property type="molecule type" value="Genomic_DNA"/>
</dbReference>
<name>A0A392RLV9_9FABA</name>
<evidence type="ECO:0000313" key="1">
    <source>
        <dbReference type="EMBL" id="MCI37603.1"/>
    </source>
</evidence>
<organism evidence="1 2">
    <name type="scientific">Trifolium medium</name>
    <dbReference type="NCBI Taxonomy" id="97028"/>
    <lineage>
        <taxon>Eukaryota</taxon>
        <taxon>Viridiplantae</taxon>
        <taxon>Streptophyta</taxon>
        <taxon>Embryophyta</taxon>
        <taxon>Tracheophyta</taxon>
        <taxon>Spermatophyta</taxon>
        <taxon>Magnoliopsida</taxon>
        <taxon>eudicotyledons</taxon>
        <taxon>Gunneridae</taxon>
        <taxon>Pentapetalae</taxon>
        <taxon>rosids</taxon>
        <taxon>fabids</taxon>
        <taxon>Fabales</taxon>
        <taxon>Fabaceae</taxon>
        <taxon>Papilionoideae</taxon>
        <taxon>50 kb inversion clade</taxon>
        <taxon>NPAAA clade</taxon>
        <taxon>Hologalegina</taxon>
        <taxon>IRL clade</taxon>
        <taxon>Trifolieae</taxon>
        <taxon>Trifolium</taxon>
    </lineage>
</organism>
<comment type="caution">
    <text evidence="1">The sequence shown here is derived from an EMBL/GenBank/DDBJ whole genome shotgun (WGS) entry which is preliminary data.</text>
</comment>
<reference evidence="1 2" key="1">
    <citation type="journal article" date="2018" name="Front. Plant Sci.">
        <title>Red Clover (Trifolium pratense) and Zigzag Clover (T. medium) - A Picture of Genomic Similarities and Differences.</title>
        <authorList>
            <person name="Dluhosova J."/>
            <person name="Istvanek J."/>
            <person name="Nedelnik J."/>
            <person name="Repkova J."/>
        </authorList>
    </citation>
    <scope>NUCLEOTIDE SEQUENCE [LARGE SCALE GENOMIC DNA]</scope>
    <source>
        <strain evidence="2">cv. 10/8</strain>
        <tissue evidence="1">Leaf</tissue>
    </source>
</reference>
<protein>
    <submittedName>
        <fullName evidence="1">Uncharacterized protein</fullName>
    </submittedName>
</protein>
<dbReference type="AlphaFoldDB" id="A0A392RLV9"/>
<keyword evidence="2" id="KW-1185">Reference proteome</keyword>
<dbReference type="Proteomes" id="UP000265520">
    <property type="component" value="Unassembled WGS sequence"/>
</dbReference>
<sequence>MMMFLPSVSSLSLSRRLCSGSFSSDLVVFVNLRFRPCFCSCSSWSLHRRFMVAVGILPESDRSPPRRWA</sequence>
<accession>A0A392RLV9</accession>